<dbReference type="PANTHER" id="PTHR24422:SF10">
    <property type="entry name" value="CHEMOTAXIS PROTEIN METHYLTRANSFERASE 2"/>
    <property type="match status" value="1"/>
</dbReference>
<evidence type="ECO:0000259" key="4">
    <source>
        <dbReference type="PROSITE" id="PS50113"/>
    </source>
</evidence>
<dbReference type="InterPro" id="IPR050903">
    <property type="entry name" value="Bact_Chemotaxis_MeTrfase"/>
</dbReference>
<feature type="domain" description="PAS" evidence="3">
    <location>
        <begin position="641"/>
        <end position="690"/>
    </location>
</feature>
<dbReference type="InterPro" id="IPR035965">
    <property type="entry name" value="PAS-like_dom_sf"/>
</dbReference>
<gene>
    <name evidence="5" type="ORF">AABB28_04375</name>
</gene>
<keyword evidence="1" id="KW-0807">Transducer</keyword>
<dbReference type="PROSITE" id="PS50113">
    <property type="entry name" value="PAC"/>
    <property type="match status" value="4"/>
</dbReference>
<dbReference type="GO" id="GO:0007165">
    <property type="term" value="P:signal transduction"/>
    <property type="evidence" value="ECO:0007669"/>
    <property type="project" value="UniProtKB-KW"/>
</dbReference>
<dbReference type="PROSITE" id="PS50112">
    <property type="entry name" value="PAS"/>
    <property type="match status" value="2"/>
</dbReference>
<evidence type="ECO:0000259" key="3">
    <source>
        <dbReference type="PROSITE" id="PS50112"/>
    </source>
</evidence>
<dbReference type="RefSeq" id="WP_342070891.1">
    <property type="nucleotide sequence ID" value="NZ_CP151762.1"/>
</dbReference>
<dbReference type="SMART" id="SM00086">
    <property type="entry name" value="PAC"/>
    <property type="match status" value="4"/>
</dbReference>
<dbReference type="Gene3D" id="1.10.287.950">
    <property type="entry name" value="Methyl-accepting chemotaxis protein"/>
    <property type="match status" value="1"/>
</dbReference>
<dbReference type="AlphaFoldDB" id="A0AAN0NI10"/>
<dbReference type="InterPro" id="IPR001610">
    <property type="entry name" value="PAC"/>
</dbReference>
<feature type="domain" description="PAC" evidence="4">
    <location>
        <begin position="456"/>
        <end position="508"/>
    </location>
</feature>
<dbReference type="SUPFAM" id="SSF55785">
    <property type="entry name" value="PYP-like sensor domain (PAS domain)"/>
    <property type="match status" value="5"/>
</dbReference>
<dbReference type="InterPro" id="IPR000700">
    <property type="entry name" value="PAS-assoc_C"/>
</dbReference>
<dbReference type="NCBIfam" id="TIGR00229">
    <property type="entry name" value="sensory_box"/>
    <property type="match status" value="4"/>
</dbReference>
<dbReference type="Pfam" id="PF08448">
    <property type="entry name" value="PAS_4"/>
    <property type="match status" value="3"/>
</dbReference>
<evidence type="ECO:0000313" key="5">
    <source>
        <dbReference type="EMBL" id="WZU64527.1"/>
    </source>
</evidence>
<dbReference type="SMART" id="SM00283">
    <property type="entry name" value="MA"/>
    <property type="match status" value="1"/>
</dbReference>
<feature type="domain" description="PAC" evidence="4">
    <location>
        <begin position="334"/>
        <end position="386"/>
    </location>
</feature>
<dbReference type="KEGG" id="yag:AABB28_04375"/>
<dbReference type="EMBL" id="CP151762">
    <property type="protein sequence ID" value="WZU64527.1"/>
    <property type="molecule type" value="Genomic_DNA"/>
</dbReference>
<dbReference type="Proteomes" id="UP001451782">
    <property type="component" value="Chromosome"/>
</dbReference>
<dbReference type="GO" id="GO:0016020">
    <property type="term" value="C:membrane"/>
    <property type="evidence" value="ECO:0007669"/>
    <property type="project" value="InterPro"/>
</dbReference>
<evidence type="ECO:0000259" key="2">
    <source>
        <dbReference type="PROSITE" id="PS50111"/>
    </source>
</evidence>
<name>A0AAN0NI10_9RHOB</name>
<dbReference type="CDD" id="cd00130">
    <property type="entry name" value="PAS"/>
    <property type="match status" value="5"/>
</dbReference>
<sequence>MTEEPLNIAPDASEPSLERVIGPIAARLLADKVLLLFDAGTATLCATNQPAEMQLGLDTTTPIQPTFSEMLGAGNADDYWTALLADQDCTWSGTVEGALGLSMQGDIRATPCGPVDAPTHILVQLTPVATHTMTPRTGEQSPLFRSMDASVGTITFDLDGNIQSLNDRAMTAMEDYGEELVGKNHDKIWPKVVCEAEEYFDFWEKLRQGRTVEGRYKHITAVGTEVWFHCIFAPIQDASGQFTQILQCLMDVSESTYSAEKAIEQSSGLWRGLAMCEFDKERHISAINERMANILGHAPEDAIGMHDDDLCDKGFARGTLYKETWENLAEGKTQTLRIRHRGKDQSLIWLSSTLIPVMDAAGHLMKVIKVGEDITAEYEDYIDSRAMLAASEDMVGRAEFDGAGALLKANKNFQKLFRIEPEDVTRKSLKDFFSGNMANGALYRNFWDRMQEGKRVDKTDEMQTTDGETVYIKATYVPLFTPNGNFWKLALFFVDVTASKLREMKLDERMRAINLTQMMIEYTPDGTVIDVNDKFTTSFGVSKQEVLGQKVDTLYANGAKESEAYRKMWDRVTSGDSETGEFRHRDQNNEDIWLLGAYSPILDPKQNVASVILFASDITKQKLSRLENRSRLDALNQLQCVVEYDTAGNVLRANDIFLKTFGYSLREIVGQHHSMFCSPDLVQTEDYRSLWFNLGKGESYTGRVRRVARFNRDVHLSASYHPVRNIDGEVTKIINSGVEISALIALENKARESSQEIAMMIQSGTGSGTQIRREAEDLSVMTKSSQDLTQQNRTKVEKTLQDLNSASTEVLELTEIVEIVGEIAVQTNLLAFNAAIEAARAGEHGIGFSIVADEVRKLAERNGEAARGISRHVEHASGLLSSGTANANAVLEDLKTQTTTLAQNADTILAIIAESEAQTTKMAEVVQVTEKLKSAIAE</sequence>
<dbReference type="InterPro" id="IPR013656">
    <property type="entry name" value="PAS_4"/>
</dbReference>
<reference evidence="5 6" key="1">
    <citation type="submission" date="2024-04" db="EMBL/GenBank/DDBJ databases">
        <title>Phylogenomic analyses of a clade within the roseobacter group suggest taxonomic reassignments of species of the genera Aestuariivita, Citreicella, Loktanella, Nautella, Pelagibaca, Ruegeria, Thalassobius, Thiobacimonas and Tropicibacter, and the proposal o.</title>
        <authorList>
            <person name="Jeon C.O."/>
        </authorList>
    </citation>
    <scope>NUCLEOTIDE SEQUENCE [LARGE SCALE GENOMIC DNA]</scope>
    <source>
        <strain evidence="5 6">G8-12</strain>
    </source>
</reference>
<feature type="domain" description="Methyl-accepting transducer" evidence="2">
    <location>
        <begin position="755"/>
        <end position="938"/>
    </location>
</feature>
<dbReference type="InterPro" id="IPR000014">
    <property type="entry name" value="PAS"/>
</dbReference>
<feature type="domain" description="PAC" evidence="4">
    <location>
        <begin position="210"/>
        <end position="264"/>
    </location>
</feature>
<dbReference type="SUPFAM" id="SSF58104">
    <property type="entry name" value="Methyl-accepting chemotaxis protein (MCP) signaling domain"/>
    <property type="match status" value="1"/>
</dbReference>
<dbReference type="InterPro" id="IPR004089">
    <property type="entry name" value="MCPsignal_dom"/>
</dbReference>
<dbReference type="Pfam" id="PF13426">
    <property type="entry name" value="PAS_9"/>
    <property type="match status" value="2"/>
</dbReference>
<organism evidence="5 6">
    <name type="scientific">Yoonia algicola</name>
    <dbReference type="NCBI Taxonomy" id="3137368"/>
    <lineage>
        <taxon>Bacteria</taxon>
        <taxon>Pseudomonadati</taxon>
        <taxon>Pseudomonadota</taxon>
        <taxon>Alphaproteobacteria</taxon>
        <taxon>Rhodobacterales</taxon>
        <taxon>Paracoccaceae</taxon>
        <taxon>Yoonia</taxon>
    </lineage>
</organism>
<dbReference type="Pfam" id="PF00015">
    <property type="entry name" value="MCPsignal"/>
    <property type="match status" value="1"/>
</dbReference>
<dbReference type="Gene3D" id="3.30.450.20">
    <property type="entry name" value="PAS domain"/>
    <property type="match status" value="5"/>
</dbReference>
<accession>A0AAN0NI10</accession>
<evidence type="ECO:0000313" key="6">
    <source>
        <dbReference type="Proteomes" id="UP001451782"/>
    </source>
</evidence>
<dbReference type="PANTHER" id="PTHR24422">
    <property type="entry name" value="CHEMOTAXIS PROTEIN METHYLTRANSFERASE"/>
    <property type="match status" value="1"/>
</dbReference>
<keyword evidence="6" id="KW-1185">Reference proteome</keyword>
<feature type="domain" description="PAC" evidence="4">
    <location>
        <begin position="578"/>
        <end position="630"/>
    </location>
</feature>
<dbReference type="SMART" id="SM00091">
    <property type="entry name" value="PAS"/>
    <property type="match status" value="5"/>
</dbReference>
<proteinExistence type="predicted"/>
<dbReference type="PROSITE" id="PS50111">
    <property type="entry name" value="CHEMOTAXIS_TRANSDUC_2"/>
    <property type="match status" value="1"/>
</dbReference>
<feature type="domain" description="PAS" evidence="3">
    <location>
        <begin position="502"/>
        <end position="549"/>
    </location>
</feature>
<protein>
    <submittedName>
        <fullName evidence="5">PAS domain-containing methyl-accepting chemotaxis protein</fullName>
    </submittedName>
</protein>
<evidence type="ECO:0000256" key="1">
    <source>
        <dbReference type="PROSITE-ProRule" id="PRU00284"/>
    </source>
</evidence>